<evidence type="ECO:0000313" key="1">
    <source>
        <dbReference type="EMBL" id="MBK7952507.1"/>
    </source>
</evidence>
<reference evidence="1 2" key="1">
    <citation type="submission" date="2020-10" db="EMBL/GenBank/DDBJ databases">
        <title>Connecting structure to function with the recovery of over 1000 high-quality activated sludge metagenome-assembled genomes encoding full-length rRNA genes using long-read sequencing.</title>
        <authorList>
            <person name="Singleton C.M."/>
            <person name="Petriglieri F."/>
            <person name="Kristensen J.M."/>
            <person name="Kirkegaard R.H."/>
            <person name="Michaelsen T.Y."/>
            <person name="Andersen M.H."/>
            <person name="Karst S.M."/>
            <person name="Dueholm M.S."/>
            <person name="Nielsen P.H."/>
            <person name="Albertsen M."/>
        </authorList>
    </citation>
    <scope>NUCLEOTIDE SEQUENCE [LARGE SCALE GENOMIC DNA]</scope>
    <source>
        <strain evidence="1">Fred_18-Q3-R57-64_BAT3C.720</strain>
    </source>
</reference>
<comment type="caution">
    <text evidence="1">The sequence shown here is derived from an EMBL/GenBank/DDBJ whole genome shotgun (WGS) entry which is preliminary data.</text>
</comment>
<dbReference type="Proteomes" id="UP000706151">
    <property type="component" value="Unassembled WGS sequence"/>
</dbReference>
<accession>A0A935T9S7</accession>
<dbReference type="EMBL" id="JADJOT010000001">
    <property type="protein sequence ID" value="MBK7952507.1"/>
    <property type="molecule type" value="Genomic_DNA"/>
</dbReference>
<organism evidence="1 2">
    <name type="scientific">Candidatus Accumulibacter affinis</name>
    <dbReference type="NCBI Taxonomy" id="2954384"/>
    <lineage>
        <taxon>Bacteria</taxon>
        <taxon>Pseudomonadati</taxon>
        <taxon>Pseudomonadota</taxon>
        <taxon>Betaproteobacteria</taxon>
        <taxon>Candidatus Accumulibacter</taxon>
    </lineage>
</organism>
<protein>
    <submittedName>
        <fullName evidence="1">Uncharacterized protein</fullName>
    </submittedName>
</protein>
<sequence length="163" mass="18381">MIPPVPGLVEQFKPRLKYLLIDENAYTDSDLASLKNLVAAVFRIEHPASPEVIGGLLGLLEEWLADRPDLRRMFALWIRATLMRKAEYRIVLPLVDDLQELNVMLAERLEEWANAYKAEGKAEGEALALQKLLKKRFAAVLPMCWPRSLRLPGANRYLAGSGA</sequence>
<gene>
    <name evidence="1" type="ORF">IPK02_00170</name>
</gene>
<proteinExistence type="predicted"/>
<name>A0A935T9S7_9PROT</name>
<evidence type="ECO:0000313" key="2">
    <source>
        <dbReference type="Proteomes" id="UP000706151"/>
    </source>
</evidence>
<dbReference type="AlphaFoldDB" id="A0A935T9S7"/>